<feature type="domain" description="Mechanosensitive ion channel MscS C-terminal" evidence="9">
    <location>
        <begin position="251"/>
        <end position="335"/>
    </location>
</feature>
<evidence type="ECO:0000259" key="10">
    <source>
        <dbReference type="Pfam" id="PF21088"/>
    </source>
</evidence>
<dbReference type="EMBL" id="BAABKQ010000001">
    <property type="protein sequence ID" value="GAA4804561.1"/>
    <property type="molecule type" value="Genomic_DNA"/>
</dbReference>
<evidence type="ECO:0000256" key="2">
    <source>
        <dbReference type="ARBA" id="ARBA00008017"/>
    </source>
</evidence>
<evidence type="ECO:0000313" key="11">
    <source>
        <dbReference type="EMBL" id="GAA4804561.1"/>
    </source>
</evidence>
<dbReference type="InterPro" id="IPR023408">
    <property type="entry name" value="MscS_beta-dom_sf"/>
</dbReference>
<dbReference type="SUPFAM" id="SSF82689">
    <property type="entry name" value="Mechanosensitive channel protein MscS (YggB), C-terminal domain"/>
    <property type="match status" value="1"/>
</dbReference>
<dbReference type="InterPro" id="IPR006685">
    <property type="entry name" value="MscS_channel_2nd"/>
</dbReference>
<comment type="caution">
    <text evidence="11">The sequence shown here is derived from an EMBL/GenBank/DDBJ whole genome shotgun (WGS) entry which is preliminary data.</text>
</comment>
<dbReference type="InterPro" id="IPR010920">
    <property type="entry name" value="LSM_dom_sf"/>
</dbReference>
<dbReference type="InterPro" id="IPR045276">
    <property type="entry name" value="YbiO_bact"/>
</dbReference>
<keyword evidence="6 7" id="KW-0472">Membrane</keyword>
<keyword evidence="12" id="KW-1185">Reference proteome</keyword>
<keyword evidence="3" id="KW-1003">Cell membrane</keyword>
<dbReference type="SUPFAM" id="SSF50182">
    <property type="entry name" value="Sm-like ribonucleoproteins"/>
    <property type="match status" value="1"/>
</dbReference>
<sequence>MNQLAFRLTDTGQEWLIDKPVHIAITVVLALIVRYLLHRAIDHVTRNSDGEGSTSRRARRREKRAARLAAAEQAAGEGSGMERGRGTLHVEEGGGITAAILKKNARKRTSEDLRAERQRDERRAQRLATIGSVLKSLVSFLVLLWVIFDILRIVGVNVAPFIASAGIVGVALGFGAQALVRDFLSGLFMLFEDQYGVGDWVDLGEASGTVENVGLRVTSVRDLHGTIWYCRNGEIMRVGNYSQDFGVAFLEFPVSYGADIDLACKVALETAKEAAAEEPMKSNLLSAPELQGVNALDADSWTLRMTVVTRANMQWATERELRRRIRRAFDTAGVSAPYPGGLPVSPLKDMAPQPAE</sequence>
<evidence type="ECO:0000256" key="1">
    <source>
        <dbReference type="ARBA" id="ARBA00004651"/>
    </source>
</evidence>
<dbReference type="Gene3D" id="1.10.287.1260">
    <property type="match status" value="1"/>
</dbReference>
<feature type="transmembrane region" description="Helical" evidence="7">
    <location>
        <begin position="127"/>
        <end position="148"/>
    </location>
</feature>
<dbReference type="RefSeq" id="WP_200175017.1">
    <property type="nucleotide sequence ID" value="NZ_BAABKQ010000001.1"/>
</dbReference>
<dbReference type="Proteomes" id="UP001500839">
    <property type="component" value="Unassembled WGS sequence"/>
</dbReference>
<feature type="domain" description="Mechanosensitive ion channel MscS" evidence="8">
    <location>
        <begin position="179"/>
        <end position="242"/>
    </location>
</feature>
<proteinExistence type="inferred from homology"/>
<dbReference type="InterPro" id="IPR049142">
    <property type="entry name" value="MS_channel_1st"/>
</dbReference>
<evidence type="ECO:0000259" key="9">
    <source>
        <dbReference type="Pfam" id="PF21082"/>
    </source>
</evidence>
<comment type="subcellular location">
    <subcellularLocation>
        <location evidence="1">Cell membrane</location>
        <topology evidence="1">Multi-pass membrane protein</topology>
    </subcellularLocation>
</comment>
<dbReference type="Gene3D" id="2.30.30.60">
    <property type="match status" value="1"/>
</dbReference>
<dbReference type="Pfam" id="PF21088">
    <property type="entry name" value="MS_channel_1st"/>
    <property type="match status" value="1"/>
</dbReference>
<keyword evidence="5 7" id="KW-1133">Transmembrane helix</keyword>
<dbReference type="InterPro" id="IPR011014">
    <property type="entry name" value="MscS_channel_TM-2"/>
</dbReference>
<evidence type="ECO:0000256" key="5">
    <source>
        <dbReference type="ARBA" id="ARBA00022989"/>
    </source>
</evidence>
<dbReference type="PANTHER" id="PTHR30460:SF0">
    <property type="entry name" value="MODERATE CONDUCTANCE MECHANOSENSITIVE CHANNEL YBIO"/>
    <property type="match status" value="1"/>
</dbReference>
<dbReference type="InterPro" id="IPR011066">
    <property type="entry name" value="MscS_channel_C_sf"/>
</dbReference>
<feature type="transmembrane region" description="Helical" evidence="7">
    <location>
        <begin position="20"/>
        <end position="37"/>
    </location>
</feature>
<feature type="domain" description="Mechanosensitive ion channel transmembrane helices 2/3" evidence="10">
    <location>
        <begin position="137"/>
        <end position="177"/>
    </location>
</feature>
<dbReference type="Pfam" id="PF21082">
    <property type="entry name" value="MS_channel_3rd"/>
    <property type="match status" value="1"/>
</dbReference>
<reference evidence="12" key="1">
    <citation type="journal article" date="2019" name="Int. J. Syst. Evol. Microbiol.">
        <title>The Global Catalogue of Microorganisms (GCM) 10K type strain sequencing project: providing services to taxonomists for standard genome sequencing and annotation.</title>
        <authorList>
            <consortium name="The Broad Institute Genomics Platform"/>
            <consortium name="The Broad Institute Genome Sequencing Center for Infectious Disease"/>
            <person name="Wu L."/>
            <person name="Ma J."/>
        </authorList>
    </citation>
    <scope>NUCLEOTIDE SEQUENCE [LARGE SCALE GENOMIC DNA]</scope>
    <source>
        <strain evidence="12">JCM 18542</strain>
    </source>
</reference>
<comment type="similarity">
    <text evidence="2">Belongs to the MscS (TC 1.A.23) family.</text>
</comment>
<evidence type="ECO:0000256" key="3">
    <source>
        <dbReference type="ARBA" id="ARBA00022475"/>
    </source>
</evidence>
<protein>
    <submittedName>
        <fullName evidence="11">Mechanosensitive ion channel</fullName>
    </submittedName>
</protein>
<evidence type="ECO:0000313" key="12">
    <source>
        <dbReference type="Proteomes" id="UP001500839"/>
    </source>
</evidence>
<evidence type="ECO:0000259" key="8">
    <source>
        <dbReference type="Pfam" id="PF00924"/>
    </source>
</evidence>
<evidence type="ECO:0000256" key="4">
    <source>
        <dbReference type="ARBA" id="ARBA00022692"/>
    </source>
</evidence>
<dbReference type="Gene3D" id="3.30.70.100">
    <property type="match status" value="1"/>
</dbReference>
<dbReference type="Pfam" id="PF00924">
    <property type="entry name" value="MS_channel_2nd"/>
    <property type="match status" value="1"/>
</dbReference>
<organism evidence="11 12">
    <name type="scientific">Tomitella cavernea</name>
    <dbReference type="NCBI Taxonomy" id="1387982"/>
    <lineage>
        <taxon>Bacteria</taxon>
        <taxon>Bacillati</taxon>
        <taxon>Actinomycetota</taxon>
        <taxon>Actinomycetes</taxon>
        <taxon>Mycobacteriales</taxon>
        <taxon>Tomitella</taxon>
    </lineage>
</organism>
<dbReference type="PANTHER" id="PTHR30460">
    <property type="entry name" value="MODERATE CONDUCTANCE MECHANOSENSITIVE CHANNEL YBIO"/>
    <property type="match status" value="1"/>
</dbReference>
<accession>A0ABP9C722</accession>
<evidence type="ECO:0000256" key="6">
    <source>
        <dbReference type="ARBA" id="ARBA00023136"/>
    </source>
</evidence>
<gene>
    <name evidence="11" type="ORF">GCM10023353_03900</name>
</gene>
<name>A0ABP9C722_9ACTN</name>
<evidence type="ECO:0000256" key="7">
    <source>
        <dbReference type="SAM" id="Phobius"/>
    </source>
</evidence>
<dbReference type="InterPro" id="IPR049278">
    <property type="entry name" value="MS_channel_C"/>
</dbReference>
<feature type="transmembrane region" description="Helical" evidence="7">
    <location>
        <begin position="160"/>
        <end position="180"/>
    </location>
</feature>
<keyword evidence="4 7" id="KW-0812">Transmembrane</keyword>
<dbReference type="SUPFAM" id="SSF82861">
    <property type="entry name" value="Mechanosensitive channel protein MscS (YggB), transmembrane region"/>
    <property type="match status" value="1"/>
</dbReference>